<evidence type="ECO:0000313" key="16">
    <source>
        <dbReference type="EnsemblMetazoa" id="ACHR009304-PA"/>
    </source>
</evidence>
<dbReference type="Pfam" id="PF00501">
    <property type="entry name" value="AMP-binding"/>
    <property type="match status" value="1"/>
</dbReference>
<comment type="catalytic activity">
    <reaction evidence="13">
        <text>firefly D-luciferin + ATP + O2 = firefly oxyluciferin + hnu + AMP + CO2 + diphosphate</text>
        <dbReference type="Rhea" id="RHEA:10732"/>
        <dbReference type="ChEBI" id="CHEBI:15379"/>
        <dbReference type="ChEBI" id="CHEBI:16526"/>
        <dbReference type="ChEBI" id="CHEBI:16792"/>
        <dbReference type="ChEBI" id="CHEBI:30212"/>
        <dbReference type="ChEBI" id="CHEBI:30616"/>
        <dbReference type="ChEBI" id="CHEBI:33019"/>
        <dbReference type="ChEBI" id="CHEBI:58038"/>
        <dbReference type="ChEBI" id="CHEBI:456215"/>
        <dbReference type="EC" id="1.13.12.7"/>
    </reaction>
</comment>
<evidence type="ECO:0000256" key="5">
    <source>
        <dbReference type="ARBA" id="ARBA00019043"/>
    </source>
</evidence>
<keyword evidence="10" id="KW-0576">Peroxisome</keyword>
<accession>A0A182KEW5</accession>
<evidence type="ECO:0000256" key="6">
    <source>
        <dbReference type="ARBA" id="ARBA00022840"/>
    </source>
</evidence>
<keyword evidence="6" id="KW-0547">Nucleotide-binding</keyword>
<dbReference type="FunFam" id="3.30.300.30:FF:000007">
    <property type="entry name" value="4-coumarate--CoA ligase 2"/>
    <property type="match status" value="1"/>
</dbReference>
<dbReference type="GO" id="GO:0008218">
    <property type="term" value="P:bioluminescence"/>
    <property type="evidence" value="ECO:0007669"/>
    <property type="project" value="UniProtKB-KW"/>
</dbReference>
<keyword evidence="17" id="KW-1185">Reference proteome</keyword>
<dbReference type="InterPro" id="IPR045851">
    <property type="entry name" value="AMP-bd_C_sf"/>
</dbReference>
<dbReference type="EC" id="1.13.12.7" evidence="4"/>
<evidence type="ECO:0000256" key="3">
    <source>
        <dbReference type="ARBA" id="ARBA00006432"/>
    </source>
</evidence>
<evidence type="ECO:0000256" key="12">
    <source>
        <dbReference type="ARBA" id="ARBA00023262"/>
    </source>
</evidence>
<keyword evidence="7" id="KW-0460">Magnesium</keyword>
<evidence type="ECO:0000256" key="2">
    <source>
        <dbReference type="ARBA" id="ARBA00004275"/>
    </source>
</evidence>
<dbReference type="PROSITE" id="PS00455">
    <property type="entry name" value="AMP_BINDING"/>
    <property type="match status" value="1"/>
</dbReference>
<dbReference type="CDD" id="cd05911">
    <property type="entry name" value="Firefly_Luc_like"/>
    <property type="match status" value="1"/>
</dbReference>
<name>A0A182KEW5_9DIPT</name>
<organism evidence="16 17">
    <name type="scientific">Anopheles christyi</name>
    <dbReference type="NCBI Taxonomy" id="43041"/>
    <lineage>
        <taxon>Eukaryota</taxon>
        <taxon>Metazoa</taxon>
        <taxon>Ecdysozoa</taxon>
        <taxon>Arthropoda</taxon>
        <taxon>Hexapoda</taxon>
        <taxon>Insecta</taxon>
        <taxon>Pterygota</taxon>
        <taxon>Neoptera</taxon>
        <taxon>Endopterygota</taxon>
        <taxon>Diptera</taxon>
        <taxon>Nematocera</taxon>
        <taxon>Culicoidea</taxon>
        <taxon>Culicidae</taxon>
        <taxon>Anophelinae</taxon>
        <taxon>Anopheles</taxon>
    </lineage>
</organism>
<evidence type="ECO:0000256" key="10">
    <source>
        <dbReference type="ARBA" id="ARBA00023140"/>
    </source>
</evidence>
<dbReference type="Proteomes" id="UP000075881">
    <property type="component" value="Unassembled WGS sequence"/>
</dbReference>
<evidence type="ECO:0000256" key="13">
    <source>
        <dbReference type="ARBA" id="ARBA00048497"/>
    </source>
</evidence>
<dbReference type="InterPro" id="IPR042099">
    <property type="entry name" value="ANL_N_sf"/>
</dbReference>
<dbReference type="InterPro" id="IPR020845">
    <property type="entry name" value="AMP-binding_CS"/>
</dbReference>
<evidence type="ECO:0000256" key="9">
    <source>
        <dbReference type="ARBA" id="ARBA00023033"/>
    </source>
</evidence>
<proteinExistence type="inferred from homology"/>
<feature type="domain" description="AMP-dependent synthetase/ligase" evidence="14">
    <location>
        <begin position="37"/>
        <end position="400"/>
    </location>
</feature>
<keyword evidence="12" id="KW-0599">Photoprotein</keyword>
<dbReference type="VEuPathDB" id="VectorBase:ACHR009304"/>
<dbReference type="GO" id="GO:0016405">
    <property type="term" value="F:CoA-ligase activity"/>
    <property type="evidence" value="ECO:0007669"/>
    <property type="project" value="TreeGrafter"/>
</dbReference>
<comment type="subcellular location">
    <subcellularLocation>
        <location evidence="2">Peroxisome</location>
    </subcellularLocation>
</comment>
<evidence type="ECO:0000256" key="4">
    <source>
        <dbReference type="ARBA" id="ARBA00012532"/>
    </source>
</evidence>
<evidence type="ECO:0000259" key="15">
    <source>
        <dbReference type="Pfam" id="PF13193"/>
    </source>
</evidence>
<dbReference type="InterPro" id="IPR025110">
    <property type="entry name" value="AMP-bd_C"/>
</dbReference>
<dbReference type="GO" id="GO:0005524">
    <property type="term" value="F:ATP binding"/>
    <property type="evidence" value="ECO:0007669"/>
    <property type="project" value="UniProtKB-KW"/>
</dbReference>
<dbReference type="GO" id="GO:0005777">
    <property type="term" value="C:peroxisome"/>
    <property type="evidence" value="ECO:0007669"/>
    <property type="project" value="UniProtKB-SubCell"/>
</dbReference>
<dbReference type="PANTHER" id="PTHR24096:SF423">
    <property type="entry name" value="GM05240P"/>
    <property type="match status" value="1"/>
</dbReference>
<dbReference type="Pfam" id="PF13193">
    <property type="entry name" value="AMP-binding_C"/>
    <property type="match status" value="1"/>
</dbReference>
<evidence type="ECO:0000256" key="7">
    <source>
        <dbReference type="ARBA" id="ARBA00022842"/>
    </source>
</evidence>
<dbReference type="AlphaFoldDB" id="A0A182KEW5"/>
<dbReference type="InterPro" id="IPR000873">
    <property type="entry name" value="AMP-dep_synth/lig_dom"/>
</dbReference>
<evidence type="ECO:0000256" key="1">
    <source>
        <dbReference type="ARBA" id="ARBA00001946"/>
    </source>
</evidence>
<reference evidence="16" key="2">
    <citation type="submission" date="2020-05" db="UniProtKB">
        <authorList>
            <consortium name="EnsemblMetazoa"/>
        </authorList>
    </citation>
    <scope>IDENTIFICATION</scope>
    <source>
        <strain evidence="16">ACHKN1017</strain>
    </source>
</reference>
<dbReference type="PANTHER" id="PTHR24096">
    <property type="entry name" value="LONG-CHAIN-FATTY-ACID--COA LIGASE"/>
    <property type="match status" value="1"/>
</dbReference>
<feature type="domain" description="AMP-binding enzyme C-terminal" evidence="15">
    <location>
        <begin position="448"/>
        <end position="524"/>
    </location>
</feature>
<dbReference type="SUPFAM" id="SSF56801">
    <property type="entry name" value="Acetyl-CoA synthetase-like"/>
    <property type="match status" value="1"/>
</dbReference>
<dbReference type="GO" id="GO:0004497">
    <property type="term" value="F:monooxygenase activity"/>
    <property type="evidence" value="ECO:0007669"/>
    <property type="project" value="UniProtKB-KW"/>
</dbReference>
<evidence type="ECO:0000256" key="11">
    <source>
        <dbReference type="ARBA" id="ARBA00023223"/>
    </source>
</evidence>
<keyword evidence="6" id="KW-0067">ATP-binding</keyword>
<keyword evidence="8" id="KW-0560">Oxidoreductase</keyword>
<comment type="cofactor">
    <cofactor evidence="1">
        <name>Mg(2+)</name>
        <dbReference type="ChEBI" id="CHEBI:18420"/>
    </cofactor>
</comment>
<dbReference type="Gene3D" id="3.30.300.30">
    <property type="match status" value="1"/>
</dbReference>
<keyword evidence="11" id="KW-0455">Luminescence</keyword>
<protein>
    <recommendedName>
        <fullName evidence="5">Luciferin 4-monooxygenase</fullName>
        <ecNumber evidence="4">1.13.12.7</ecNumber>
    </recommendedName>
</protein>
<dbReference type="STRING" id="43041.A0A182KEW5"/>
<dbReference type="Gene3D" id="3.40.50.12780">
    <property type="entry name" value="N-terminal domain of ligase-like"/>
    <property type="match status" value="1"/>
</dbReference>
<dbReference type="EnsemblMetazoa" id="ACHR009304-RA">
    <property type="protein sequence ID" value="ACHR009304-PA"/>
    <property type="gene ID" value="ACHR009304"/>
</dbReference>
<evidence type="ECO:0000256" key="8">
    <source>
        <dbReference type="ARBA" id="ARBA00023002"/>
    </source>
</evidence>
<sequence length="540" mass="59124">MQQPTAADESLIVRGPPAPADLTLGCHALGELFLKVLQKTPHSVALVDGVTGREYSYNDVLQFALQLAAYLHDHSVQRGNVVAIVAENRYEYPVTIIALLLVGATVALFNPSYTSRELVHALNVAQPKHVFVSSLARGSLLKASQSAKQPLLNVISYDALERGTTFAQCLQRSSKRFTVQSFQPAPVNIAEEVAIIVMSSGTTGLPKGVLITHRNVMATMANVRDALDKGLSLHCSLDVLPWFHVAGGLSMISWLGANLTVVYLPRFDPRSYLRCIERYRPSFLNMVPPIVVFLAKHPAVLEYDLSSVQTIACGAAPLSREVEQLIGERLPGIRIRQGYGMSETTQAITFHDRETLKPGSIGTIRAGQMGKVVDIETGRTLGPNQQGELCFKGTLIMKGYIGGERVIDADGWLHTGDIGYYDDDGDFFIVDRLKELIKYKAFQVAPAELEAVLLTHPAVKDCAVVGKADERAGELPVAFVVRADGTPVTETQLIRHVDEKVSNEKRLRGGVRFVEEIPKTASGKILRRTLRELANQRAKL</sequence>
<comment type="similarity">
    <text evidence="3">Belongs to the ATP-dependent AMP-binding enzyme family.</text>
</comment>
<evidence type="ECO:0000313" key="17">
    <source>
        <dbReference type="Proteomes" id="UP000075881"/>
    </source>
</evidence>
<evidence type="ECO:0000259" key="14">
    <source>
        <dbReference type="Pfam" id="PF00501"/>
    </source>
</evidence>
<reference evidence="17" key="1">
    <citation type="submission" date="2013-03" db="EMBL/GenBank/DDBJ databases">
        <title>The Genome Sequence of Anopheles christyi ACHKN1017.</title>
        <authorList>
            <consortium name="The Broad Institute Genomics Platform"/>
            <person name="Neafsey D.E."/>
            <person name="Besansky N."/>
            <person name="Walker B."/>
            <person name="Young S.K."/>
            <person name="Zeng Q."/>
            <person name="Gargeya S."/>
            <person name="Fitzgerald M."/>
            <person name="Haas B."/>
            <person name="Abouelleil A."/>
            <person name="Allen A.W."/>
            <person name="Alvarado L."/>
            <person name="Arachchi H.M."/>
            <person name="Berlin A.M."/>
            <person name="Chapman S.B."/>
            <person name="Gainer-Dewar J."/>
            <person name="Goldberg J."/>
            <person name="Griggs A."/>
            <person name="Gujja S."/>
            <person name="Hansen M."/>
            <person name="Howarth C."/>
            <person name="Imamovic A."/>
            <person name="Ireland A."/>
            <person name="Larimer J."/>
            <person name="McCowan C."/>
            <person name="Murphy C."/>
            <person name="Pearson M."/>
            <person name="Poon T.W."/>
            <person name="Priest M."/>
            <person name="Roberts A."/>
            <person name="Saif S."/>
            <person name="Shea T."/>
            <person name="Sisk P."/>
            <person name="Sykes S."/>
            <person name="Wortman J."/>
            <person name="Nusbaum C."/>
            <person name="Birren B."/>
        </authorList>
    </citation>
    <scope>NUCLEOTIDE SEQUENCE [LARGE SCALE GENOMIC DNA]</scope>
    <source>
        <strain evidence="17">ACHKN1017</strain>
    </source>
</reference>
<keyword evidence="9" id="KW-0503">Monooxygenase</keyword>